<name>A0AA39MML2_ARMTA</name>
<organism evidence="1 2">
    <name type="scientific">Armillaria tabescens</name>
    <name type="common">Ringless honey mushroom</name>
    <name type="synonym">Agaricus tabescens</name>
    <dbReference type="NCBI Taxonomy" id="1929756"/>
    <lineage>
        <taxon>Eukaryota</taxon>
        <taxon>Fungi</taxon>
        <taxon>Dikarya</taxon>
        <taxon>Basidiomycota</taxon>
        <taxon>Agaricomycotina</taxon>
        <taxon>Agaricomycetes</taxon>
        <taxon>Agaricomycetidae</taxon>
        <taxon>Agaricales</taxon>
        <taxon>Marasmiineae</taxon>
        <taxon>Physalacriaceae</taxon>
        <taxon>Desarmillaria</taxon>
    </lineage>
</organism>
<dbReference type="RefSeq" id="XP_060323210.1">
    <property type="nucleotide sequence ID" value="XM_060466614.1"/>
</dbReference>
<dbReference type="GeneID" id="85350162"/>
<sequence length="161" mass="18331">KHNPIYYFYESVPLNSDGKPGNSGDKHFKCYHGNCKVLTIMQTMKGSLNGLIGHLKTCSAPMYYMFLALQACLDATPNAVILEDEINIVNGSKTLDPQVADVYLKQMESESKNIIHTFRKQSVDAKGEWDQQKFETLLAEWIIACDQLFEEVDREEFCNLL</sequence>
<reference evidence="1" key="1">
    <citation type="submission" date="2023-06" db="EMBL/GenBank/DDBJ databases">
        <authorList>
            <consortium name="Lawrence Berkeley National Laboratory"/>
            <person name="Ahrendt S."/>
            <person name="Sahu N."/>
            <person name="Indic B."/>
            <person name="Wong-Bajracharya J."/>
            <person name="Merenyi Z."/>
            <person name="Ke H.-M."/>
            <person name="Monk M."/>
            <person name="Kocsube S."/>
            <person name="Drula E."/>
            <person name="Lipzen A."/>
            <person name="Balint B."/>
            <person name="Henrissat B."/>
            <person name="Andreopoulos B."/>
            <person name="Martin F.M."/>
            <person name="Harder C.B."/>
            <person name="Rigling D."/>
            <person name="Ford K.L."/>
            <person name="Foster G.D."/>
            <person name="Pangilinan J."/>
            <person name="Papanicolaou A."/>
            <person name="Barry K."/>
            <person name="LaButti K."/>
            <person name="Viragh M."/>
            <person name="Koriabine M."/>
            <person name="Yan M."/>
            <person name="Riley R."/>
            <person name="Champramary S."/>
            <person name="Plett K.L."/>
            <person name="Tsai I.J."/>
            <person name="Slot J."/>
            <person name="Sipos G."/>
            <person name="Plett J."/>
            <person name="Nagy L.G."/>
            <person name="Grigoriev I.V."/>
        </authorList>
    </citation>
    <scope>NUCLEOTIDE SEQUENCE</scope>
    <source>
        <strain evidence="1">CCBAS 213</strain>
    </source>
</reference>
<comment type="caution">
    <text evidence="1">The sequence shown here is derived from an EMBL/GenBank/DDBJ whole genome shotgun (WGS) entry which is preliminary data.</text>
</comment>
<proteinExistence type="predicted"/>
<evidence type="ECO:0000313" key="2">
    <source>
        <dbReference type="Proteomes" id="UP001175211"/>
    </source>
</evidence>
<evidence type="ECO:0000313" key="1">
    <source>
        <dbReference type="EMBL" id="KAK0439279.1"/>
    </source>
</evidence>
<keyword evidence="2" id="KW-1185">Reference proteome</keyword>
<protein>
    <submittedName>
        <fullName evidence="1">Uncharacterized protein</fullName>
    </submittedName>
</protein>
<accession>A0AA39MML2</accession>
<gene>
    <name evidence="1" type="ORF">EV420DRAFT_1239200</name>
</gene>
<feature type="non-terminal residue" evidence="1">
    <location>
        <position position="161"/>
    </location>
</feature>
<dbReference type="EMBL" id="JAUEPS010000088">
    <property type="protein sequence ID" value="KAK0439279.1"/>
    <property type="molecule type" value="Genomic_DNA"/>
</dbReference>
<feature type="non-terminal residue" evidence="1">
    <location>
        <position position="1"/>
    </location>
</feature>
<dbReference type="AlphaFoldDB" id="A0AA39MML2"/>
<dbReference type="Proteomes" id="UP001175211">
    <property type="component" value="Unassembled WGS sequence"/>
</dbReference>